<feature type="transmembrane region" description="Helical" evidence="7">
    <location>
        <begin position="748"/>
        <end position="767"/>
    </location>
</feature>
<evidence type="ECO:0000256" key="6">
    <source>
        <dbReference type="ARBA" id="ARBA00038076"/>
    </source>
</evidence>
<keyword evidence="11" id="KW-1185">Reference proteome</keyword>
<evidence type="ECO:0000259" key="8">
    <source>
        <dbReference type="Pfam" id="PF02687"/>
    </source>
</evidence>
<evidence type="ECO:0000259" key="9">
    <source>
        <dbReference type="Pfam" id="PF12704"/>
    </source>
</evidence>
<dbReference type="GO" id="GO:0022857">
    <property type="term" value="F:transmembrane transporter activity"/>
    <property type="evidence" value="ECO:0007669"/>
    <property type="project" value="TreeGrafter"/>
</dbReference>
<comment type="caution">
    <text evidence="10">The sequence shown here is derived from an EMBL/GenBank/DDBJ whole genome shotgun (WGS) entry which is preliminary data.</text>
</comment>
<evidence type="ECO:0000256" key="5">
    <source>
        <dbReference type="ARBA" id="ARBA00023136"/>
    </source>
</evidence>
<feature type="domain" description="MacB-like periplasmic core" evidence="9">
    <location>
        <begin position="413"/>
        <end position="657"/>
    </location>
</feature>
<dbReference type="AlphaFoldDB" id="A0A4Q1CAG2"/>
<evidence type="ECO:0000256" key="7">
    <source>
        <dbReference type="SAM" id="Phobius"/>
    </source>
</evidence>
<feature type="transmembrane region" description="Helical" evidence="7">
    <location>
        <begin position="363"/>
        <end position="384"/>
    </location>
</feature>
<dbReference type="Proteomes" id="UP000290218">
    <property type="component" value="Unassembled WGS sequence"/>
</dbReference>
<feature type="transmembrane region" description="Helical" evidence="7">
    <location>
        <begin position="692"/>
        <end position="713"/>
    </location>
</feature>
<evidence type="ECO:0000313" key="11">
    <source>
        <dbReference type="Proteomes" id="UP000290218"/>
    </source>
</evidence>
<dbReference type="PANTHER" id="PTHR30572:SF4">
    <property type="entry name" value="ABC TRANSPORTER PERMEASE YTRF"/>
    <property type="match status" value="1"/>
</dbReference>
<protein>
    <submittedName>
        <fullName evidence="10">ABC transporter permease</fullName>
    </submittedName>
</protein>
<evidence type="ECO:0000256" key="4">
    <source>
        <dbReference type="ARBA" id="ARBA00022989"/>
    </source>
</evidence>
<name>A0A4Q1CAG2_9BACT</name>
<dbReference type="Pfam" id="PF02687">
    <property type="entry name" value="FtsX"/>
    <property type="match status" value="2"/>
</dbReference>
<dbReference type="EMBL" id="SDHX01000001">
    <property type="protein sequence ID" value="RXK56024.1"/>
    <property type="molecule type" value="Genomic_DNA"/>
</dbReference>
<evidence type="ECO:0000256" key="3">
    <source>
        <dbReference type="ARBA" id="ARBA00022692"/>
    </source>
</evidence>
<dbReference type="PANTHER" id="PTHR30572">
    <property type="entry name" value="MEMBRANE COMPONENT OF TRANSPORTER-RELATED"/>
    <property type="match status" value="1"/>
</dbReference>
<feature type="transmembrane region" description="Helical" evidence="7">
    <location>
        <begin position="412"/>
        <end position="433"/>
    </location>
</feature>
<evidence type="ECO:0000256" key="2">
    <source>
        <dbReference type="ARBA" id="ARBA00022475"/>
    </source>
</evidence>
<evidence type="ECO:0000256" key="1">
    <source>
        <dbReference type="ARBA" id="ARBA00004651"/>
    </source>
</evidence>
<dbReference type="InterPro" id="IPR050250">
    <property type="entry name" value="Macrolide_Exporter_MacB"/>
</dbReference>
<dbReference type="Pfam" id="PF12704">
    <property type="entry name" value="MacB_PCD"/>
    <property type="match status" value="2"/>
</dbReference>
<dbReference type="InterPro" id="IPR017800">
    <property type="entry name" value="ADOP"/>
</dbReference>
<dbReference type="GO" id="GO:0005886">
    <property type="term" value="C:plasma membrane"/>
    <property type="evidence" value="ECO:0007669"/>
    <property type="project" value="UniProtKB-SubCell"/>
</dbReference>
<evidence type="ECO:0000313" key="10">
    <source>
        <dbReference type="EMBL" id="RXK56024.1"/>
    </source>
</evidence>
<feature type="domain" description="ABC3 transporter permease C-terminal" evidence="8">
    <location>
        <begin position="696"/>
        <end position="809"/>
    </location>
</feature>
<reference evidence="10 11" key="1">
    <citation type="submission" date="2019-01" db="EMBL/GenBank/DDBJ databases">
        <title>Lacunisphaera sp. strain TWA-58.</title>
        <authorList>
            <person name="Chen W.-M."/>
        </authorList>
    </citation>
    <scope>NUCLEOTIDE SEQUENCE [LARGE SCALE GENOMIC DNA]</scope>
    <source>
        <strain evidence="10 11">TWA-58</strain>
    </source>
</reference>
<feature type="transmembrane region" description="Helical" evidence="7">
    <location>
        <begin position="779"/>
        <end position="799"/>
    </location>
</feature>
<dbReference type="OrthoDB" id="176863at2"/>
<feature type="domain" description="MacB-like periplasmic core" evidence="9">
    <location>
        <begin position="15"/>
        <end position="231"/>
    </location>
</feature>
<dbReference type="RefSeq" id="WP_129047391.1">
    <property type="nucleotide sequence ID" value="NZ_SDHX01000001.1"/>
</dbReference>
<feature type="transmembrane region" description="Helical" evidence="7">
    <location>
        <begin position="323"/>
        <end position="343"/>
    </location>
</feature>
<comment type="similarity">
    <text evidence="6">Belongs to the ABC-4 integral membrane protein family.</text>
</comment>
<keyword evidence="5 7" id="KW-0472">Membrane</keyword>
<dbReference type="InterPro" id="IPR003838">
    <property type="entry name" value="ABC3_permease_C"/>
</dbReference>
<accession>A0A4Q1CAG2</accession>
<comment type="subcellular location">
    <subcellularLocation>
        <location evidence="1">Cell membrane</location>
        <topology evidence="1">Multi-pass membrane protein</topology>
    </subcellularLocation>
</comment>
<gene>
    <name evidence="10" type="ORF">ESB00_09135</name>
</gene>
<keyword evidence="2" id="KW-1003">Cell membrane</keyword>
<dbReference type="NCBIfam" id="TIGR03434">
    <property type="entry name" value="ADOP"/>
    <property type="match status" value="1"/>
</dbReference>
<keyword evidence="3 7" id="KW-0812">Transmembrane</keyword>
<feature type="domain" description="ABC3 transporter permease C-terminal" evidence="8">
    <location>
        <begin position="272"/>
        <end position="391"/>
    </location>
</feature>
<feature type="transmembrane region" description="Helical" evidence="7">
    <location>
        <begin position="266"/>
        <end position="289"/>
    </location>
</feature>
<sequence>MRLAFRQLGKNPSFTLTVTLVLALGIGATTAIFSVIHAVLINPFPYHEGNKLLFVGSNRTDQPGSQMPVTYPDYLDWRASAKTVEHLAFAAGNSATLTGIAEPVSLRNAAISANTWPLLGIAPELGRVFTEAEDHVGAEAVVVLSHATWQTHFNGDPAILNRPITLDGRLYTVVGVMPPRFKFWAGDCWTPVDLQADTDQMRSRIMRMDSWVVTRAKPGLTPEEVRTELNHLAAQIALAHPDTNKGVGVEVRHLSASVSGPLRGPLMLLLSAVAMVLLIACANVANLFLARTSARQREFAVRAALGASRGQLIRQTLVESLPLALLGGAAGLGLAAFGLDALLALLPRDAVPAESVIRINGPVLLFSLVVTLGTLLLFTLFPALEGSRAALSHSLQEGARGTAGVRTGRVRAGLIIAEVCLSLMLLATAGLLLRSFARIHAVDLGFNRENLLLIPVQLSESRYGGSEQATTFFENAVERIGTLPGVTAVAASTGAPFANVNGMPLVVEGRTYTDVNQLDGVIFSLVTRDYFRAQGLTLRRGRIFDDNDRAGTQPVIVLNEAAVKKFLSEGDPLGQRVMLGAPDHLITPGMLPPGMDKFQWATVVGVVQDVRYFGQQNDAPPAAYLPVRQGFDYAQLRRFMLLVVRTSDRPTDVIPALRSVVKSLDSDLPLGRIATADLLAGELLQGTRFNTILLGLFAGVALVLAAVGIYGVVSWNVTQRTKEIGIRQALGADRAGVLRLVIGQSMRIVGAGILLGLVGSFALAHFLRSQLFQIQAFDPVTFLGVVGLLSAAALLACWLPARRAAKVDPVVALRSE</sequence>
<proteinExistence type="inferred from homology"/>
<dbReference type="InterPro" id="IPR025857">
    <property type="entry name" value="MacB_PCD"/>
</dbReference>
<keyword evidence="4 7" id="KW-1133">Transmembrane helix</keyword>
<organism evidence="10 11">
    <name type="scientific">Oleiharenicola lentus</name>
    <dbReference type="NCBI Taxonomy" id="2508720"/>
    <lineage>
        <taxon>Bacteria</taxon>
        <taxon>Pseudomonadati</taxon>
        <taxon>Verrucomicrobiota</taxon>
        <taxon>Opitutia</taxon>
        <taxon>Opitutales</taxon>
        <taxon>Opitutaceae</taxon>
        <taxon>Oleiharenicola</taxon>
    </lineage>
</organism>